<accession>A0ABU0Z0K0</accession>
<proteinExistence type="predicted"/>
<dbReference type="Proteomes" id="UP001235133">
    <property type="component" value="Unassembled WGS sequence"/>
</dbReference>
<dbReference type="EMBL" id="JAVFWO010000002">
    <property type="protein sequence ID" value="MDQ7877331.1"/>
    <property type="molecule type" value="Genomic_DNA"/>
</dbReference>
<protein>
    <recommendedName>
        <fullName evidence="3">DUF222 domain-containing protein</fullName>
    </recommendedName>
</protein>
<evidence type="ECO:0000313" key="1">
    <source>
        <dbReference type="EMBL" id="MDQ7877331.1"/>
    </source>
</evidence>
<keyword evidence="2" id="KW-1185">Reference proteome</keyword>
<evidence type="ECO:0008006" key="3">
    <source>
        <dbReference type="Google" id="ProtNLM"/>
    </source>
</evidence>
<comment type="caution">
    <text evidence="1">The sequence shown here is derived from an EMBL/GenBank/DDBJ whole genome shotgun (WGS) entry which is preliminary data.</text>
</comment>
<reference evidence="1 2" key="1">
    <citation type="submission" date="2023-08" db="EMBL/GenBank/DDBJ databases">
        <title>Microbacterium psychrotolerans sp. nov., a psychrotolerant bacterium isolated from soil in Heilongjiang Province, China.</title>
        <authorList>
            <person name="An P."/>
            <person name="Zhao D."/>
            <person name="Xiang H."/>
        </authorList>
    </citation>
    <scope>NUCLEOTIDE SEQUENCE [LARGE SCALE GENOMIC DNA]</scope>
    <source>
        <strain evidence="1 2">QXD-8</strain>
    </source>
</reference>
<name>A0ABU0Z0K0_9MICO</name>
<gene>
    <name evidence="1" type="ORF">Q9R08_05005</name>
</gene>
<evidence type="ECO:0000313" key="2">
    <source>
        <dbReference type="Proteomes" id="UP001235133"/>
    </source>
</evidence>
<sequence>MSSETNVDLAVTALRQVQVHEGRAGLTNPQLIALAQTHATLALVEEQRIANSIAALHLGTAALDHDNKVSADPKTARRVASRNALRRLIREGLGL</sequence>
<organism evidence="1 2">
    <name type="scientific">Microbacterium psychrotolerans</name>
    <dbReference type="NCBI Taxonomy" id="3068321"/>
    <lineage>
        <taxon>Bacteria</taxon>
        <taxon>Bacillati</taxon>
        <taxon>Actinomycetota</taxon>
        <taxon>Actinomycetes</taxon>
        <taxon>Micrococcales</taxon>
        <taxon>Microbacteriaceae</taxon>
        <taxon>Microbacterium</taxon>
    </lineage>
</organism>
<dbReference type="RefSeq" id="WP_308866764.1">
    <property type="nucleotide sequence ID" value="NZ_JAVFWO010000002.1"/>
</dbReference>